<proteinExistence type="predicted"/>
<name>A0A9Q1KD40_9CARY</name>
<comment type="caution">
    <text evidence="1">The sequence shown here is derived from an EMBL/GenBank/DDBJ whole genome shotgun (WGS) entry which is preliminary data.</text>
</comment>
<sequence length="253" mass="28759">MKFNKAIANYNNVYQYKEMHRISNMWVFWARLGHGRNHKFFSGFIEIINLLKDFGPGYNASLWAEYFLNSAQDACPSAKISAGLGWITWCRKVNCLASAGLEMKPKLQQSVASSYDTILAHGKQLLFPTKVVRRFILFNFDDFLIECSQLEIKHQHLNREASEEVDAIDQVMDDQRLTRTAKRAGKSAKLTAPSEVNLFVRLSLIALVHRGLVGGFMDKNNERGNEVVAWDSVELNDASQLQAIIWGWGVLES</sequence>
<accession>A0A9Q1KD40</accession>
<dbReference type="Proteomes" id="UP001153076">
    <property type="component" value="Unassembled WGS sequence"/>
</dbReference>
<keyword evidence="2" id="KW-1185">Reference proteome</keyword>
<evidence type="ECO:0000313" key="2">
    <source>
        <dbReference type="Proteomes" id="UP001153076"/>
    </source>
</evidence>
<organism evidence="1 2">
    <name type="scientific">Carnegiea gigantea</name>
    <dbReference type="NCBI Taxonomy" id="171969"/>
    <lineage>
        <taxon>Eukaryota</taxon>
        <taxon>Viridiplantae</taxon>
        <taxon>Streptophyta</taxon>
        <taxon>Embryophyta</taxon>
        <taxon>Tracheophyta</taxon>
        <taxon>Spermatophyta</taxon>
        <taxon>Magnoliopsida</taxon>
        <taxon>eudicotyledons</taxon>
        <taxon>Gunneridae</taxon>
        <taxon>Pentapetalae</taxon>
        <taxon>Caryophyllales</taxon>
        <taxon>Cactineae</taxon>
        <taxon>Cactaceae</taxon>
        <taxon>Cactoideae</taxon>
        <taxon>Echinocereeae</taxon>
        <taxon>Carnegiea</taxon>
    </lineage>
</organism>
<gene>
    <name evidence="1" type="ORF">Cgig2_031029</name>
</gene>
<dbReference type="AlphaFoldDB" id="A0A9Q1KD40"/>
<protein>
    <submittedName>
        <fullName evidence="1">Uncharacterized protein</fullName>
    </submittedName>
</protein>
<reference evidence="1" key="1">
    <citation type="submission" date="2022-04" db="EMBL/GenBank/DDBJ databases">
        <title>Carnegiea gigantea Genome sequencing and assembly v2.</title>
        <authorList>
            <person name="Copetti D."/>
            <person name="Sanderson M.J."/>
            <person name="Burquez A."/>
            <person name="Wojciechowski M.F."/>
        </authorList>
    </citation>
    <scope>NUCLEOTIDE SEQUENCE</scope>
    <source>
        <strain evidence="1">SGP5-SGP5p</strain>
        <tissue evidence="1">Aerial part</tissue>
    </source>
</reference>
<dbReference type="EMBL" id="JAKOGI010000186">
    <property type="protein sequence ID" value="KAJ8440612.1"/>
    <property type="molecule type" value="Genomic_DNA"/>
</dbReference>
<evidence type="ECO:0000313" key="1">
    <source>
        <dbReference type="EMBL" id="KAJ8440612.1"/>
    </source>
</evidence>